<evidence type="ECO:0000259" key="1">
    <source>
        <dbReference type="Pfam" id="PF07463"/>
    </source>
</evidence>
<name>A0A1B1P7C2_9CAUD</name>
<protein>
    <submittedName>
        <fullName evidence="2">HNH endonuclease family protein</fullName>
    </submittedName>
</protein>
<gene>
    <name evidence="2" type="ORF">BMBtpLA2_40</name>
</gene>
<keyword evidence="2" id="KW-0540">Nuclease</keyword>
<dbReference type="InterPro" id="IPR003647">
    <property type="entry name" value="Intron_nuc_1_rpt"/>
</dbReference>
<dbReference type="InterPro" id="IPR044925">
    <property type="entry name" value="His-Me_finger_sf"/>
</dbReference>
<keyword evidence="2" id="KW-0378">Hydrolase</keyword>
<sequence>MVLLYDPRTNVLSETTYEYLVELTGLSISTLMSAKSKGRRIRSIGCYIVKDTVTAQQRKEWYAKEIFDNEVWKPIEGSEGKFLISNYGRFKRIGKKKTWFLLPFPTGKGYLGIKVKYNGKYKSYRVATLVALHFLEAPQPGEVLRVKNGIKTDTFAGNLEYVSKEKRGKMTGGKSKGKPVIQLDLNTREVIDEFRSAREAGRRCFLSYQAVLDNCNHKSRTSGGYIFMFTEEYEQLAN</sequence>
<proteinExistence type="predicted"/>
<accession>A0A1B1P7C2</accession>
<dbReference type="Gene3D" id="1.10.10.10">
    <property type="entry name" value="Winged helix-like DNA-binding domain superfamily/Winged helix DNA-binding domain"/>
    <property type="match status" value="1"/>
</dbReference>
<dbReference type="Proteomes" id="UP000221937">
    <property type="component" value="Segment"/>
</dbReference>
<organism evidence="2 3">
    <name type="scientific">Bacillus phage vB_BtS_BMBtp14</name>
    <dbReference type="NCBI Taxonomy" id="1868826"/>
    <lineage>
        <taxon>Viruses</taxon>
        <taxon>Duplodnaviria</taxon>
        <taxon>Heunggongvirae</taxon>
        <taxon>Uroviricota</taxon>
        <taxon>Caudoviricetes</taxon>
        <taxon>Skryabinvirinae</taxon>
        <taxon>Bembunaquatrovirus</taxon>
        <taxon>Bembunaquatrovirus BMBtp14</taxon>
    </lineage>
</organism>
<dbReference type="Pfam" id="PF07463">
    <property type="entry name" value="NUMOD4"/>
    <property type="match status" value="1"/>
</dbReference>
<keyword evidence="2" id="KW-0255">Endonuclease</keyword>
<dbReference type="SMART" id="SM00497">
    <property type="entry name" value="IENR1"/>
    <property type="match status" value="1"/>
</dbReference>
<dbReference type="SUPFAM" id="SSF54060">
    <property type="entry name" value="His-Me finger endonucleases"/>
    <property type="match status" value="1"/>
</dbReference>
<dbReference type="InterPro" id="IPR036388">
    <property type="entry name" value="WH-like_DNA-bd_sf"/>
</dbReference>
<keyword evidence="3" id="KW-1185">Reference proteome</keyword>
<evidence type="ECO:0000313" key="3">
    <source>
        <dbReference type="Proteomes" id="UP000221937"/>
    </source>
</evidence>
<dbReference type="Gene3D" id="3.90.75.20">
    <property type="match status" value="1"/>
</dbReference>
<evidence type="ECO:0000313" key="2">
    <source>
        <dbReference type="EMBL" id="ANT40000.1"/>
    </source>
</evidence>
<reference evidence="2 3" key="1">
    <citation type="submission" date="2016-05" db="EMBL/GenBank/DDBJ databases">
        <title>Undiscovered low abundance phages are ubiquitous in bacterial genomes.</title>
        <authorList>
            <person name="Dong Z."/>
            <person name="Liu H."/>
            <person name="Zheng J."/>
            <person name="Peng D."/>
        </authorList>
    </citation>
    <scope>NUCLEOTIDE SEQUENCE [LARGE SCALE GENOMIC DNA]</scope>
</reference>
<feature type="domain" description="NUMOD4" evidence="1">
    <location>
        <begin position="70"/>
        <end position="112"/>
    </location>
</feature>
<dbReference type="EMBL" id="KX190833">
    <property type="protein sequence ID" value="ANT40000.1"/>
    <property type="molecule type" value="Genomic_DNA"/>
</dbReference>
<dbReference type="InterPro" id="IPR010902">
    <property type="entry name" value="NUMOD4"/>
</dbReference>
<dbReference type="GO" id="GO:0016788">
    <property type="term" value="F:hydrolase activity, acting on ester bonds"/>
    <property type="evidence" value="ECO:0007669"/>
    <property type="project" value="InterPro"/>
</dbReference>
<dbReference type="GO" id="GO:0004519">
    <property type="term" value="F:endonuclease activity"/>
    <property type="evidence" value="ECO:0007669"/>
    <property type="project" value="UniProtKB-KW"/>
</dbReference>